<proteinExistence type="inferred from homology"/>
<comment type="similarity">
    <text evidence="1 3">Belongs to the short-chain dehydrogenases/reductases (SDR) family.</text>
</comment>
<gene>
    <name evidence="4" type="primary">Dwil\GK16827</name>
    <name evidence="4" type="ORF">Dwil_GK16827</name>
</gene>
<dbReference type="SUPFAM" id="SSF51735">
    <property type="entry name" value="NAD(P)-binding Rossmann-fold domains"/>
    <property type="match status" value="1"/>
</dbReference>
<dbReference type="FunFam" id="3.40.50.720:FF:000047">
    <property type="entry name" value="NADP-dependent L-serine/L-allo-threonine dehydrogenase"/>
    <property type="match status" value="1"/>
</dbReference>
<evidence type="ECO:0000256" key="3">
    <source>
        <dbReference type="RuleBase" id="RU000363"/>
    </source>
</evidence>
<keyword evidence="5" id="KW-1185">Reference proteome</keyword>
<dbReference type="OrthoDB" id="1933717at2759"/>
<dbReference type="InParanoid" id="B4NPY0"/>
<dbReference type="EC" id="1.-.-.-" evidence="4"/>
<dbReference type="OMA" id="AYTPSKF"/>
<dbReference type="KEGG" id="dwi:6653036"/>
<reference evidence="4 5" key="1">
    <citation type="journal article" date="2007" name="Nature">
        <title>Evolution of genes and genomes on the Drosophila phylogeny.</title>
        <authorList>
            <consortium name="Drosophila 12 Genomes Consortium"/>
            <person name="Clark A.G."/>
            <person name="Eisen M.B."/>
            <person name="Smith D.R."/>
            <person name="Bergman C.M."/>
            <person name="Oliver B."/>
            <person name="Markow T.A."/>
            <person name="Kaufman T.C."/>
            <person name="Kellis M."/>
            <person name="Gelbart W."/>
            <person name="Iyer V.N."/>
            <person name="Pollard D.A."/>
            <person name="Sackton T.B."/>
            <person name="Larracuente A.M."/>
            <person name="Singh N.D."/>
            <person name="Abad J.P."/>
            <person name="Abt D.N."/>
            <person name="Adryan B."/>
            <person name="Aguade M."/>
            <person name="Akashi H."/>
            <person name="Anderson W.W."/>
            <person name="Aquadro C.F."/>
            <person name="Ardell D.H."/>
            <person name="Arguello R."/>
            <person name="Artieri C.G."/>
            <person name="Barbash D.A."/>
            <person name="Barker D."/>
            <person name="Barsanti P."/>
            <person name="Batterham P."/>
            <person name="Batzoglou S."/>
            <person name="Begun D."/>
            <person name="Bhutkar A."/>
            <person name="Blanco E."/>
            <person name="Bosak S.A."/>
            <person name="Bradley R.K."/>
            <person name="Brand A.D."/>
            <person name="Brent M.R."/>
            <person name="Brooks A.N."/>
            <person name="Brown R.H."/>
            <person name="Butlin R.K."/>
            <person name="Caggese C."/>
            <person name="Calvi B.R."/>
            <person name="Bernardo de Carvalho A."/>
            <person name="Caspi A."/>
            <person name="Castrezana S."/>
            <person name="Celniker S.E."/>
            <person name="Chang J.L."/>
            <person name="Chapple C."/>
            <person name="Chatterji S."/>
            <person name="Chinwalla A."/>
            <person name="Civetta A."/>
            <person name="Clifton S.W."/>
            <person name="Comeron J.M."/>
            <person name="Costello J.C."/>
            <person name="Coyne J.A."/>
            <person name="Daub J."/>
            <person name="David R.G."/>
            <person name="Delcher A.L."/>
            <person name="Delehaunty K."/>
            <person name="Do C.B."/>
            <person name="Ebling H."/>
            <person name="Edwards K."/>
            <person name="Eickbush T."/>
            <person name="Evans J.D."/>
            <person name="Filipski A."/>
            <person name="Findeiss S."/>
            <person name="Freyhult E."/>
            <person name="Fulton L."/>
            <person name="Fulton R."/>
            <person name="Garcia A.C."/>
            <person name="Gardiner A."/>
            <person name="Garfield D.A."/>
            <person name="Garvin B.E."/>
            <person name="Gibson G."/>
            <person name="Gilbert D."/>
            <person name="Gnerre S."/>
            <person name="Godfrey J."/>
            <person name="Good R."/>
            <person name="Gotea V."/>
            <person name="Gravely B."/>
            <person name="Greenberg A.J."/>
            <person name="Griffiths-Jones S."/>
            <person name="Gross S."/>
            <person name="Guigo R."/>
            <person name="Gustafson E.A."/>
            <person name="Haerty W."/>
            <person name="Hahn M.W."/>
            <person name="Halligan D.L."/>
            <person name="Halpern A.L."/>
            <person name="Halter G.M."/>
            <person name="Han M.V."/>
            <person name="Heger A."/>
            <person name="Hillier L."/>
            <person name="Hinrichs A.S."/>
            <person name="Holmes I."/>
            <person name="Hoskins R.A."/>
            <person name="Hubisz M.J."/>
            <person name="Hultmark D."/>
            <person name="Huntley M.A."/>
            <person name="Jaffe D.B."/>
            <person name="Jagadeeshan S."/>
            <person name="Jeck W.R."/>
            <person name="Johnson J."/>
            <person name="Jones C.D."/>
            <person name="Jordan W.C."/>
            <person name="Karpen G.H."/>
            <person name="Kataoka E."/>
            <person name="Keightley P.D."/>
            <person name="Kheradpour P."/>
            <person name="Kirkness E.F."/>
            <person name="Koerich L.B."/>
            <person name="Kristiansen K."/>
            <person name="Kudrna D."/>
            <person name="Kulathinal R.J."/>
            <person name="Kumar S."/>
            <person name="Kwok R."/>
            <person name="Lander E."/>
            <person name="Langley C.H."/>
            <person name="Lapoint R."/>
            <person name="Lazzaro B.P."/>
            <person name="Lee S.J."/>
            <person name="Levesque L."/>
            <person name="Li R."/>
            <person name="Lin C.F."/>
            <person name="Lin M.F."/>
            <person name="Lindblad-Toh K."/>
            <person name="Llopart A."/>
            <person name="Long M."/>
            <person name="Low L."/>
            <person name="Lozovsky E."/>
            <person name="Lu J."/>
            <person name="Luo M."/>
            <person name="Machado C.A."/>
            <person name="Makalowski W."/>
            <person name="Marzo M."/>
            <person name="Matsuda M."/>
            <person name="Matzkin L."/>
            <person name="McAllister B."/>
            <person name="McBride C.S."/>
            <person name="McKernan B."/>
            <person name="McKernan K."/>
            <person name="Mendez-Lago M."/>
            <person name="Minx P."/>
            <person name="Mollenhauer M.U."/>
            <person name="Montooth K."/>
            <person name="Mount S.M."/>
            <person name="Mu X."/>
            <person name="Myers E."/>
            <person name="Negre B."/>
            <person name="Newfeld S."/>
            <person name="Nielsen R."/>
            <person name="Noor M.A."/>
            <person name="O'Grady P."/>
            <person name="Pachter L."/>
            <person name="Papaceit M."/>
            <person name="Parisi M.J."/>
            <person name="Parisi M."/>
            <person name="Parts L."/>
            <person name="Pedersen J.S."/>
            <person name="Pesole G."/>
            <person name="Phillippy A.M."/>
            <person name="Ponting C.P."/>
            <person name="Pop M."/>
            <person name="Porcelli D."/>
            <person name="Powell J.R."/>
            <person name="Prohaska S."/>
            <person name="Pruitt K."/>
            <person name="Puig M."/>
            <person name="Quesneville H."/>
            <person name="Ram K.R."/>
            <person name="Rand D."/>
            <person name="Rasmussen M.D."/>
            <person name="Reed L.K."/>
            <person name="Reenan R."/>
            <person name="Reily A."/>
            <person name="Remington K.A."/>
            <person name="Rieger T.T."/>
            <person name="Ritchie M.G."/>
            <person name="Robin C."/>
            <person name="Rogers Y.H."/>
            <person name="Rohde C."/>
            <person name="Rozas J."/>
            <person name="Rubenfield M.J."/>
            <person name="Ruiz A."/>
            <person name="Russo S."/>
            <person name="Salzberg S.L."/>
            <person name="Sanchez-Gracia A."/>
            <person name="Saranga D.J."/>
            <person name="Sato H."/>
            <person name="Schaeffer S.W."/>
            <person name="Schatz M.C."/>
            <person name="Schlenke T."/>
            <person name="Schwartz R."/>
            <person name="Segarra C."/>
            <person name="Singh R.S."/>
            <person name="Sirot L."/>
            <person name="Sirota M."/>
            <person name="Sisneros N.B."/>
            <person name="Smith C.D."/>
            <person name="Smith T.F."/>
            <person name="Spieth J."/>
            <person name="Stage D.E."/>
            <person name="Stark A."/>
            <person name="Stephan W."/>
            <person name="Strausberg R.L."/>
            <person name="Strempel S."/>
            <person name="Sturgill D."/>
            <person name="Sutton G."/>
            <person name="Sutton G.G."/>
            <person name="Tao W."/>
            <person name="Teichmann S."/>
            <person name="Tobari Y.N."/>
            <person name="Tomimura Y."/>
            <person name="Tsolas J.M."/>
            <person name="Valente V.L."/>
            <person name="Venter E."/>
            <person name="Venter J.C."/>
            <person name="Vicario S."/>
            <person name="Vieira F.G."/>
            <person name="Vilella A.J."/>
            <person name="Villasante A."/>
            <person name="Walenz B."/>
            <person name="Wang J."/>
            <person name="Wasserman M."/>
            <person name="Watts T."/>
            <person name="Wilson D."/>
            <person name="Wilson R.K."/>
            <person name="Wing R.A."/>
            <person name="Wolfner M.F."/>
            <person name="Wong A."/>
            <person name="Wong G.K."/>
            <person name="Wu C.I."/>
            <person name="Wu G."/>
            <person name="Yamamoto D."/>
            <person name="Yang H.P."/>
            <person name="Yang S.P."/>
            <person name="Yorke J.A."/>
            <person name="Yoshida K."/>
            <person name="Zdobnov E."/>
            <person name="Zhang P."/>
            <person name="Zhang Y."/>
            <person name="Zimin A.V."/>
            <person name="Baldwin J."/>
            <person name="Abdouelleil A."/>
            <person name="Abdulkadir J."/>
            <person name="Abebe A."/>
            <person name="Abera B."/>
            <person name="Abreu J."/>
            <person name="Acer S.C."/>
            <person name="Aftuck L."/>
            <person name="Alexander A."/>
            <person name="An P."/>
            <person name="Anderson E."/>
            <person name="Anderson S."/>
            <person name="Arachi H."/>
            <person name="Azer M."/>
            <person name="Bachantsang P."/>
            <person name="Barry A."/>
            <person name="Bayul T."/>
            <person name="Berlin A."/>
            <person name="Bessette D."/>
            <person name="Bloom T."/>
            <person name="Blye J."/>
            <person name="Boguslavskiy L."/>
            <person name="Bonnet C."/>
            <person name="Boukhgalter B."/>
            <person name="Bourzgui I."/>
            <person name="Brown A."/>
            <person name="Cahill P."/>
            <person name="Channer S."/>
            <person name="Cheshatsang Y."/>
            <person name="Chuda L."/>
            <person name="Citroen M."/>
            <person name="Collymore A."/>
            <person name="Cooke P."/>
            <person name="Costello M."/>
            <person name="D'Aco K."/>
            <person name="Daza R."/>
            <person name="De Haan G."/>
            <person name="DeGray S."/>
            <person name="DeMaso C."/>
            <person name="Dhargay N."/>
            <person name="Dooley K."/>
            <person name="Dooley E."/>
            <person name="Doricent M."/>
            <person name="Dorje P."/>
            <person name="Dorjee K."/>
            <person name="Dupes A."/>
            <person name="Elong R."/>
            <person name="Falk J."/>
            <person name="Farina A."/>
            <person name="Faro S."/>
            <person name="Ferguson D."/>
            <person name="Fisher S."/>
            <person name="Foley C.D."/>
            <person name="Franke A."/>
            <person name="Friedrich D."/>
            <person name="Gadbois L."/>
            <person name="Gearin G."/>
            <person name="Gearin C.R."/>
            <person name="Giannoukos G."/>
            <person name="Goode T."/>
            <person name="Graham J."/>
            <person name="Grandbois E."/>
            <person name="Grewal S."/>
            <person name="Gyaltsen K."/>
            <person name="Hafez N."/>
            <person name="Hagos B."/>
            <person name="Hall J."/>
            <person name="Henson C."/>
            <person name="Hollinger A."/>
            <person name="Honan T."/>
            <person name="Huard M.D."/>
            <person name="Hughes L."/>
            <person name="Hurhula B."/>
            <person name="Husby M.E."/>
            <person name="Kamat A."/>
            <person name="Kanga B."/>
            <person name="Kashin S."/>
            <person name="Khazanovich D."/>
            <person name="Kisner P."/>
            <person name="Lance K."/>
            <person name="Lara M."/>
            <person name="Lee W."/>
            <person name="Lennon N."/>
            <person name="Letendre F."/>
            <person name="LeVine R."/>
            <person name="Lipovsky A."/>
            <person name="Liu X."/>
            <person name="Liu J."/>
            <person name="Liu S."/>
            <person name="Lokyitsang T."/>
            <person name="Lokyitsang Y."/>
            <person name="Lubonja R."/>
            <person name="Lui A."/>
            <person name="MacDonald P."/>
            <person name="Magnisalis V."/>
            <person name="Maru K."/>
            <person name="Matthews C."/>
            <person name="McCusker W."/>
            <person name="McDonough S."/>
            <person name="Mehta T."/>
            <person name="Meldrim J."/>
            <person name="Meneus L."/>
            <person name="Mihai O."/>
            <person name="Mihalev A."/>
            <person name="Mihova T."/>
            <person name="Mittelman R."/>
            <person name="Mlenga V."/>
            <person name="Montmayeur A."/>
            <person name="Mulrain L."/>
            <person name="Navidi A."/>
            <person name="Naylor J."/>
            <person name="Negash T."/>
            <person name="Nguyen T."/>
            <person name="Nguyen N."/>
            <person name="Nicol R."/>
            <person name="Norbu C."/>
            <person name="Norbu N."/>
            <person name="Novod N."/>
            <person name="O'Neill B."/>
            <person name="Osman S."/>
            <person name="Markiewicz E."/>
            <person name="Oyono O.L."/>
            <person name="Patti C."/>
            <person name="Phunkhang P."/>
            <person name="Pierre F."/>
            <person name="Priest M."/>
            <person name="Raghuraman S."/>
            <person name="Rege F."/>
            <person name="Reyes R."/>
            <person name="Rise C."/>
            <person name="Rogov P."/>
            <person name="Ross K."/>
            <person name="Ryan E."/>
            <person name="Settipalli S."/>
            <person name="Shea T."/>
            <person name="Sherpa N."/>
            <person name="Shi L."/>
            <person name="Shih D."/>
            <person name="Sparrow T."/>
            <person name="Spaulding J."/>
            <person name="Stalker J."/>
            <person name="Stange-Thomann N."/>
            <person name="Stavropoulos S."/>
            <person name="Stone C."/>
            <person name="Strader C."/>
            <person name="Tesfaye S."/>
            <person name="Thomson T."/>
            <person name="Thoulutsang Y."/>
            <person name="Thoulutsang D."/>
            <person name="Topham K."/>
            <person name="Topping I."/>
            <person name="Tsamla T."/>
            <person name="Vassiliev H."/>
            <person name="Vo A."/>
            <person name="Wangchuk T."/>
            <person name="Wangdi T."/>
            <person name="Weiand M."/>
            <person name="Wilkinson J."/>
            <person name="Wilson A."/>
            <person name="Yadav S."/>
            <person name="Young G."/>
            <person name="Yu Q."/>
            <person name="Zembek L."/>
            <person name="Zhong D."/>
            <person name="Zimmer A."/>
            <person name="Zwirko Z."/>
            <person name="Jaffe D.B."/>
            <person name="Alvarez P."/>
            <person name="Brockman W."/>
            <person name="Butler J."/>
            <person name="Chin C."/>
            <person name="Gnerre S."/>
            <person name="Grabherr M."/>
            <person name="Kleber M."/>
            <person name="Mauceli E."/>
            <person name="MacCallum I."/>
        </authorList>
    </citation>
    <scope>NUCLEOTIDE SEQUENCE [LARGE SCALE GENOMIC DNA]</scope>
    <source>
        <strain evidence="5">Tucson 14030-0811.24</strain>
    </source>
</reference>
<dbReference type="InterPro" id="IPR002347">
    <property type="entry name" value="SDR_fam"/>
</dbReference>
<dbReference type="PhylomeDB" id="B4NPY0"/>
<accession>B4NPY0</accession>
<name>B4NPY0_DROWI</name>
<dbReference type="FunCoup" id="B4NPY0">
    <property type="interactions" value="84"/>
</dbReference>
<dbReference type="eggNOG" id="KOG1205">
    <property type="taxonomic scope" value="Eukaryota"/>
</dbReference>
<protein>
    <submittedName>
        <fullName evidence="4">Uncharacterized protein</fullName>
        <ecNumber evidence="4">1.-.-.-</ecNumber>
    </submittedName>
</protein>
<dbReference type="STRING" id="7260.B4NPY0"/>
<evidence type="ECO:0000256" key="2">
    <source>
        <dbReference type="ARBA" id="ARBA00023002"/>
    </source>
</evidence>
<dbReference type="PRINTS" id="PR00080">
    <property type="entry name" value="SDRFAMILY"/>
</dbReference>
<dbReference type="GO" id="GO:0016616">
    <property type="term" value="F:oxidoreductase activity, acting on the CH-OH group of donors, NAD or NADP as acceptor"/>
    <property type="evidence" value="ECO:0007669"/>
    <property type="project" value="UniProtKB-ARBA"/>
</dbReference>
<dbReference type="InterPro" id="IPR036291">
    <property type="entry name" value="NAD(P)-bd_dom_sf"/>
</dbReference>
<dbReference type="Proteomes" id="UP000007798">
    <property type="component" value="Unassembled WGS sequence"/>
</dbReference>
<dbReference type="AlphaFoldDB" id="B4NPY0"/>
<organism evidence="4 5">
    <name type="scientific">Drosophila willistoni</name>
    <name type="common">Fruit fly</name>
    <dbReference type="NCBI Taxonomy" id="7260"/>
    <lineage>
        <taxon>Eukaryota</taxon>
        <taxon>Metazoa</taxon>
        <taxon>Ecdysozoa</taxon>
        <taxon>Arthropoda</taxon>
        <taxon>Hexapoda</taxon>
        <taxon>Insecta</taxon>
        <taxon>Pterygota</taxon>
        <taxon>Neoptera</taxon>
        <taxon>Endopterygota</taxon>
        <taxon>Diptera</taxon>
        <taxon>Brachycera</taxon>
        <taxon>Muscomorpha</taxon>
        <taxon>Ephydroidea</taxon>
        <taxon>Drosophilidae</taxon>
        <taxon>Drosophila</taxon>
        <taxon>Sophophora</taxon>
    </lineage>
</organism>
<dbReference type="HOGENOM" id="CLU_010194_2_10_1"/>
<evidence type="ECO:0000313" key="4">
    <source>
        <dbReference type="EMBL" id="EDW86205.1"/>
    </source>
</evidence>
<evidence type="ECO:0000313" key="5">
    <source>
        <dbReference type="Proteomes" id="UP000007798"/>
    </source>
</evidence>
<evidence type="ECO:0000256" key="1">
    <source>
        <dbReference type="ARBA" id="ARBA00006484"/>
    </source>
</evidence>
<dbReference type="PANTHER" id="PTHR43115">
    <property type="entry name" value="DEHYDROGENASE/REDUCTASE SDR FAMILY MEMBER 11"/>
    <property type="match status" value="1"/>
</dbReference>
<dbReference type="Gene3D" id="3.40.50.720">
    <property type="entry name" value="NAD(P)-binding Rossmann-like Domain"/>
    <property type="match status" value="1"/>
</dbReference>
<dbReference type="SMR" id="B4NPY0"/>
<sequence length="249" mass="27189">MERWHKRVAVISGASSGIGATCAKLLVSAGVQVVGLARRTERLQELRQSLPEDQRKYFHHRTCDVSLKPQVANAFEWIEKELGGCDILINNAGILRDGHLIDMPINDISDVIQTNIMGSVYCTQSAIKSMTGRKMAGHLIFINSTAGVAGYKPDPADPSLNIYTPTKFALTAVHEVLRQELIGKQSKIKTTSISPGWVATEIVPDETKAQLGEVILQADDVAQAVLYALSTPPHAQVEQITLRAVGEYF</sequence>
<dbReference type="Pfam" id="PF00106">
    <property type="entry name" value="adh_short"/>
    <property type="match status" value="1"/>
</dbReference>
<dbReference type="EMBL" id="CH964291">
    <property type="protein sequence ID" value="EDW86205.1"/>
    <property type="molecule type" value="Genomic_DNA"/>
</dbReference>
<keyword evidence="2 4" id="KW-0560">Oxidoreductase</keyword>
<dbReference type="PRINTS" id="PR00081">
    <property type="entry name" value="GDHRDH"/>
</dbReference>
<dbReference type="PANTHER" id="PTHR43115:SF4">
    <property type="entry name" value="DEHYDROGENASE_REDUCTASE SDR FAMILY MEMBER 11"/>
    <property type="match status" value="1"/>
</dbReference>